<reference evidence="1" key="2">
    <citation type="journal article" date="2020" name="Nat. Commun.">
        <title>Large-scale genome sequencing of mycorrhizal fungi provides insights into the early evolution of symbiotic traits.</title>
        <authorList>
            <person name="Miyauchi S."/>
            <person name="Kiss E."/>
            <person name="Kuo A."/>
            <person name="Drula E."/>
            <person name="Kohler A."/>
            <person name="Sanchez-Garcia M."/>
            <person name="Morin E."/>
            <person name="Andreopoulos B."/>
            <person name="Barry K.W."/>
            <person name="Bonito G."/>
            <person name="Buee M."/>
            <person name="Carver A."/>
            <person name="Chen C."/>
            <person name="Cichocki N."/>
            <person name="Clum A."/>
            <person name="Culley D."/>
            <person name="Crous P.W."/>
            <person name="Fauchery L."/>
            <person name="Girlanda M."/>
            <person name="Hayes R.D."/>
            <person name="Keri Z."/>
            <person name="LaButti K."/>
            <person name="Lipzen A."/>
            <person name="Lombard V."/>
            <person name="Magnuson J."/>
            <person name="Maillard F."/>
            <person name="Murat C."/>
            <person name="Nolan M."/>
            <person name="Ohm R.A."/>
            <person name="Pangilinan J."/>
            <person name="Pereira M.F."/>
            <person name="Perotto S."/>
            <person name="Peter M."/>
            <person name="Pfister S."/>
            <person name="Riley R."/>
            <person name="Sitrit Y."/>
            <person name="Stielow J.B."/>
            <person name="Szollosi G."/>
            <person name="Zifcakova L."/>
            <person name="Stursova M."/>
            <person name="Spatafora J.W."/>
            <person name="Tedersoo L."/>
            <person name="Vaario L.M."/>
            <person name="Yamada A."/>
            <person name="Yan M."/>
            <person name="Wang P."/>
            <person name="Xu J."/>
            <person name="Bruns T."/>
            <person name="Baldrian P."/>
            <person name="Vilgalys R."/>
            <person name="Dunand C."/>
            <person name="Henrissat B."/>
            <person name="Grigoriev I.V."/>
            <person name="Hibbett D."/>
            <person name="Nagy L.G."/>
            <person name="Martin F.M."/>
        </authorList>
    </citation>
    <scope>NUCLEOTIDE SEQUENCE</scope>
    <source>
        <strain evidence="1">BED1</strain>
    </source>
</reference>
<keyword evidence="2" id="KW-1185">Reference proteome</keyword>
<organism evidence="1 2">
    <name type="scientific">Boletus edulis BED1</name>
    <dbReference type="NCBI Taxonomy" id="1328754"/>
    <lineage>
        <taxon>Eukaryota</taxon>
        <taxon>Fungi</taxon>
        <taxon>Dikarya</taxon>
        <taxon>Basidiomycota</taxon>
        <taxon>Agaricomycotina</taxon>
        <taxon>Agaricomycetes</taxon>
        <taxon>Agaricomycetidae</taxon>
        <taxon>Boletales</taxon>
        <taxon>Boletineae</taxon>
        <taxon>Boletaceae</taxon>
        <taxon>Boletoideae</taxon>
        <taxon>Boletus</taxon>
    </lineage>
</organism>
<dbReference type="EMBL" id="WHUW01000021">
    <property type="protein sequence ID" value="KAF8436574.1"/>
    <property type="molecule type" value="Genomic_DNA"/>
</dbReference>
<name>A0AAD4BPZ6_BOLED</name>
<dbReference type="Proteomes" id="UP001194468">
    <property type="component" value="Unassembled WGS sequence"/>
</dbReference>
<protein>
    <submittedName>
        <fullName evidence="1">Uncharacterized protein</fullName>
    </submittedName>
</protein>
<accession>A0AAD4BPZ6</accession>
<gene>
    <name evidence="1" type="ORF">L210DRAFT_3505767</name>
</gene>
<sequence length="104" mass="11212">MHILLLNKYGPNVYDKLAANHGTGSLAGDHTMLGPTSRSNEEVAMILSISASGIGDGSCQNPRSMQGRSQRDHAPIDALVIAWDDCEQTCSSFYQLSNFIELGD</sequence>
<comment type="caution">
    <text evidence="1">The sequence shown here is derived from an EMBL/GenBank/DDBJ whole genome shotgun (WGS) entry which is preliminary data.</text>
</comment>
<dbReference type="AlphaFoldDB" id="A0AAD4BPZ6"/>
<evidence type="ECO:0000313" key="2">
    <source>
        <dbReference type="Proteomes" id="UP001194468"/>
    </source>
</evidence>
<proteinExistence type="predicted"/>
<reference evidence="1" key="1">
    <citation type="submission" date="2019-10" db="EMBL/GenBank/DDBJ databases">
        <authorList>
            <consortium name="DOE Joint Genome Institute"/>
            <person name="Kuo A."/>
            <person name="Miyauchi S."/>
            <person name="Kiss E."/>
            <person name="Drula E."/>
            <person name="Kohler A."/>
            <person name="Sanchez-Garcia M."/>
            <person name="Andreopoulos B."/>
            <person name="Barry K.W."/>
            <person name="Bonito G."/>
            <person name="Buee M."/>
            <person name="Carver A."/>
            <person name="Chen C."/>
            <person name="Cichocki N."/>
            <person name="Clum A."/>
            <person name="Culley D."/>
            <person name="Crous P.W."/>
            <person name="Fauchery L."/>
            <person name="Girlanda M."/>
            <person name="Hayes R."/>
            <person name="Keri Z."/>
            <person name="LaButti K."/>
            <person name="Lipzen A."/>
            <person name="Lombard V."/>
            <person name="Magnuson J."/>
            <person name="Maillard F."/>
            <person name="Morin E."/>
            <person name="Murat C."/>
            <person name="Nolan M."/>
            <person name="Ohm R."/>
            <person name="Pangilinan J."/>
            <person name="Pereira M."/>
            <person name="Perotto S."/>
            <person name="Peter M."/>
            <person name="Riley R."/>
            <person name="Sitrit Y."/>
            <person name="Stielow B."/>
            <person name="Szollosi G."/>
            <person name="Zifcakova L."/>
            <person name="Stursova M."/>
            <person name="Spatafora J.W."/>
            <person name="Tedersoo L."/>
            <person name="Vaario L.-M."/>
            <person name="Yamada A."/>
            <person name="Yan M."/>
            <person name="Wang P."/>
            <person name="Xu J."/>
            <person name="Bruns T."/>
            <person name="Baldrian P."/>
            <person name="Vilgalys R."/>
            <person name="Henrissat B."/>
            <person name="Grigoriev I.V."/>
            <person name="Hibbett D."/>
            <person name="Nagy L.G."/>
            <person name="Martin F.M."/>
        </authorList>
    </citation>
    <scope>NUCLEOTIDE SEQUENCE</scope>
    <source>
        <strain evidence="1">BED1</strain>
    </source>
</reference>
<evidence type="ECO:0000313" key="1">
    <source>
        <dbReference type="EMBL" id="KAF8436574.1"/>
    </source>
</evidence>